<proteinExistence type="predicted"/>
<reference evidence="2 3" key="1">
    <citation type="submission" date="2018-06" db="EMBL/GenBank/DDBJ databases">
        <authorList>
            <consortium name="Pathogen Informatics"/>
            <person name="Doyle S."/>
        </authorList>
    </citation>
    <scope>NUCLEOTIDE SEQUENCE [LARGE SCALE GENOMIC DNA]</scope>
    <source>
        <strain evidence="2 3">NCTC9081</strain>
    </source>
</reference>
<name>A0A2T3TNF6_ECOLX</name>
<accession>A0A2T3TNF6</accession>
<feature type="coiled-coil region" evidence="1">
    <location>
        <begin position="49"/>
        <end position="76"/>
    </location>
</feature>
<dbReference type="AlphaFoldDB" id="A0A2T3TNF6"/>
<dbReference type="Proteomes" id="UP000254716">
    <property type="component" value="Unassembled WGS sequence"/>
</dbReference>
<gene>
    <name evidence="2" type="ORF">NCTC9081_03221</name>
</gene>
<evidence type="ECO:0000256" key="1">
    <source>
        <dbReference type="SAM" id="Coils"/>
    </source>
</evidence>
<sequence length="76" mass="8574">MVNINNTEYGITVLALKGLLLELTELQDDAMDEGNEKLEITLCATERLIESALDIMEQQQEQIAKVKRAINGMHEE</sequence>
<dbReference type="EMBL" id="UGCV01000008">
    <property type="protein sequence ID" value="STJ17756.1"/>
    <property type="molecule type" value="Genomic_DNA"/>
</dbReference>
<evidence type="ECO:0000313" key="3">
    <source>
        <dbReference type="Proteomes" id="UP000254716"/>
    </source>
</evidence>
<dbReference type="RefSeq" id="WP_107148324.1">
    <property type="nucleotide sequence ID" value="NZ_JAIWLA010000235.1"/>
</dbReference>
<organism evidence="2 3">
    <name type="scientific">Escherichia coli</name>
    <dbReference type="NCBI Taxonomy" id="562"/>
    <lineage>
        <taxon>Bacteria</taxon>
        <taxon>Pseudomonadati</taxon>
        <taxon>Pseudomonadota</taxon>
        <taxon>Gammaproteobacteria</taxon>
        <taxon>Enterobacterales</taxon>
        <taxon>Enterobacteriaceae</taxon>
        <taxon>Escherichia</taxon>
    </lineage>
</organism>
<keyword evidence="1" id="KW-0175">Coiled coil</keyword>
<protein>
    <submittedName>
        <fullName evidence="2">Uncharacterized protein</fullName>
    </submittedName>
</protein>
<evidence type="ECO:0000313" key="2">
    <source>
        <dbReference type="EMBL" id="STJ17756.1"/>
    </source>
</evidence>